<dbReference type="AlphaFoldDB" id="A0A1B9HYZ4"/>
<evidence type="ECO:0000259" key="2">
    <source>
        <dbReference type="PROSITE" id="PS50142"/>
    </source>
</evidence>
<reference evidence="3" key="3">
    <citation type="submission" date="2016-07" db="EMBL/GenBank/DDBJ databases">
        <title>Evolution of pathogenesis and genome organization in the Tremellales.</title>
        <authorList>
            <person name="Cuomo C."/>
            <person name="Litvintseva A."/>
            <person name="Heitman J."/>
            <person name="Chen Y."/>
            <person name="Sun S."/>
            <person name="Springer D."/>
            <person name="Dromer F."/>
            <person name="Young S."/>
            <person name="Zeng Q."/>
            <person name="Chapman S."/>
            <person name="Gujja S."/>
            <person name="Saif S."/>
            <person name="Birren B."/>
        </authorList>
    </citation>
    <scope>NUCLEOTIDE SEQUENCE</scope>
    <source>
        <strain evidence="3">CBS 10737</strain>
    </source>
</reference>
<dbReference type="EMBL" id="CP144528">
    <property type="protein sequence ID" value="WWC73260.1"/>
    <property type="molecule type" value="Genomic_DNA"/>
</dbReference>
<organism evidence="3">
    <name type="scientific">Kwoniella pini CBS 10737</name>
    <dbReference type="NCBI Taxonomy" id="1296096"/>
    <lineage>
        <taxon>Eukaryota</taxon>
        <taxon>Fungi</taxon>
        <taxon>Dikarya</taxon>
        <taxon>Basidiomycota</taxon>
        <taxon>Agaricomycotina</taxon>
        <taxon>Tremellomycetes</taxon>
        <taxon>Tremellales</taxon>
        <taxon>Cryptococcaceae</taxon>
        <taxon>Kwoniella</taxon>
    </lineage>
</organism>
<sequence length="350" mass="39151">MPKSDFEDDIINNSYQATIDKLDNLPRLPDTTNELIKKSAMTHPSVPLGSGINPKYRYDKLAFSGEGIIFTFITALLQDLYPEIDKESASALRTKLTSPSLFSALSVYYNLPKEMTISRHLQDKVCHSIKSTSEMFVAHLGGLYYAYEKEHLDASNGERLVGSTDGTQKKQSSQDKDKSKKKKLNTGIARPALKSRDTNIADELIQAESNEVNHIQASSQSYIQLIPFLKAVFLPLAQALHDPTEDENRRLKAMSEGSKAELHLLLGRDKMQMPIYTQDKILPEDGKGESGLNWRVRCTVIFPHQQIIIREEGIAPNSKDASNIAAYLALQKVREIKGNSGKRKRGESDT</sequence>
<dbReference type="EMBL" id="KI894013">
    <property type="protein sequence ID" value="OCF48451.1"/>
    <property type="molecule type" value="Genomic_DNA"/>
</dbReference>
<reference evidence="4" key="2">
    <citation type="submission" date="2013-07" db="EMBL/GenBank/DDBJ databases">
        <authorList>
            <consortium name="The Broad Institute Genome Sequencing Platform"/>
            <person name="Cuomo C."/>
            <person name="Litvintseva A."/>
            <person name="Chen Y."/>
            <person name="Heitman J."/>
            <person name="Sun S."/>
            <person name="Springer D."/>
            <person name="Dromer F."/>
            <person name="Young S.K."/>
            <person name="Zeng Q."/>
            <person name="Gargeya S."/>
            <person name="Fitzgerald M."/>
            <person name="Abouelleil A."/>
            <person name="Alvarado L."/>
            <person name="Berlin A.M."/>
            <person name="Chapman S.B."/>
            <person name="Dewar J."/>
            <person name="Goldberg J."/>
            <person name="Griggs A."/>
            <person name="Gujja S."/>
            <person name="Hansen M."/>
            <person name="Howarth C."/>
            <person name="Imamovic A."/>
            <person name="Larimer J."/>
            <person name="McCowan C."/>
            <person name="Murphy C."/>
            <person name="Pearson M."/>
            <person name="Priest M."/>
            <person name="Roberts A."/>
            <person name="Saif S."/>
            <person name="Shea T."/>
            <person name="Sykes S."/>
            <person name="Wortman J."/>
            <person name="Nusbaum C."/>
            <person name="Birren B."/>
        </authorList>
    </citation>
    <scope>NUCLEOTIDE SEQUENCE</scope>
    <source>
        <strain evidence="4">CBS 10737</strain>
    </source>
</reference>
<dbReference type="Proteomes" id="UP000094020">
    <property type="component" value="Chromosome 10"/>
</dbReference>
<evidence type="ECO:0000313" key="5">
    <source>
        <dbReference type="Proteomes" id="UP000094020"/>
    </source>
</evidence>
<dbReference type="KEGG" id="kpin:30173599"/>
<name>A0A1B9HYZ4_9TREE</name>
<dbReference type="GO" id="GO:0004525">
    <property type="term" value="F:ribonuclease III activity"/>
    <property type="evidence" value="ECO:0007669"/>
    <property type="project" value="InterPro"/>
</dbReference>
<reference evidence="3" key="1">
    <citation type="submission" date="2013-07" db="EMBL/GenBank/DDBJ databases">
        <title>The Genome Sequence of Cryptococcus pinus CBS10737.</title>
        <authorList>
            <consortium name="The Broad Institute Genome Sequencing Platform"/>
            <person name="Cuomo C."/>
            <person name="Litvintseva A."/>
            <person name="Chen Y."/>
            <person name="Heitman J."/>
            <person name="Sun S."/>
            <person name="Springer D."/>
            <person name="Dromer F."/>
            <person name="Young S.K."/>
            <person name="Zeng Q."/>
            <person name="Gargeya S."/>
            <person name="Fitzgerald M."/>
            <person name="Abouelleil A."/>
            <person name="Alvarado L."/>
            <person name="Berlin A.M."/>
            <person name="Chapman S.B."/>
            <person name="Dewar J."/>
            <person name="Goldberg J."/>
            <person name="Griggs A."/>
            <person name="Gujja S."/>
            <person name="Hansen M."/>
            <person name="Howarth C."/>
            <person name="Imamovic A."/>
            <person name="Larimer J."/>
            <person name="McCowan C."/>
            <person name="Murphy C."/>
            <person name="Pearson M."/>
            <person name="Priest M."/>
            <person name="Roberts A."/>
            <person name="Saif S."/>
            <person name="Shea T."/>
            <person name="Sykes S."/>
            <person name="Wortman J."/>
            <person name="Nusbaum C."/>
            <person name="Birren B."/>
        </authorList>
    </citation>
    <scope>NUCLEOTIDE SEQUENCE [LARGE SCALE GENOMIC DNA]</scope>
    <source>
        <strain evidence="3">CBS 10737</strain>
    </source>
</reference>
<dbReference type="OrthoDB" id="2392202at2759"/>
<dbReference type="GeneID" id="30173599"/>
<keyword evidence="5" id="KW-1185">Reference proteome</keyword>
<proteinExistence type="predicted"/>
<dbReference type="STRING" id="1296096.A0A1B9HYZ4"/>
<dbReference type="GO" id="GO:0006396">
    <property type="term" value="P:RNA processing"/>
    <property type="evidence" value="ECO:0007669"/>
    <property type="project" value="InterPro"/>
</dbReference>
<feature type="domain" description="RNase III" evidence="2">
    <location>
        <begin position="15"/>
        <end position="148"/>
    </location>
</feature>
<protein>
    <recommendedName>
        <fullName evidence="2">RNase III domain-containing protein</fullName>
    </recommendedName>
</protein>
<dbReference type="RefSeq" id="XP_019009670.1">
    <property type="nucleotide sequence ID" value="XM_019156952.1"/>
</dbReference>
<dbReference type="PROSITE" id="PS50142">
    <property type="entry name" value="RNASE_3_2"/>
    <property type="match status" value="1"/>
</dbReference>
<gene>
    <name evidence="3" type="ORF">I206_05230</name>
    <name evidence="4" type="ORF">I206_107226</name>
</gene>
<dbReference type="InterPro" id="IPR036389">
    <property type="entry name" value="RNase_III_sf"/>
</dbReference>
<evidence type="ECO:0000313" key="4">
    <source>
        <dbReference type="EMBL" id="WWC73260.1"/>
    </source>
</evidence>
<accession>A0A1B9HYZ4</accession>
<feature type="region of interest" description="Disordered" evidence="1">
    <location>
        <begin position="157"/>
        <end position="191"/>
    </location>
</feature>
<reference evidence="4" key="4">
    <citation type="submission" date="2024-02" db="EMBL/GenBank/DDBJ databases">
        <title>Comparative genomics of Cryptococcus and Kwoniella reveals pathogenesis evolution and contrasting modes of karyotype evolution via chromosome fusion or intercentromeric recombination.</title>
        <authorList>
            <person name="Coelho M.A."/>
            <person name="David-Palma M."/>
            <person name="Shea T."/>
            <person name="Bowers K."/>
            <person name="McGinley-Smith S."/>
            <person name="Mohammad A.W."/>
            <person name="Gnirke A."/>
            <person name="Yurkov A.M."/>
            <person name="Nowrousian M."/>
            <person name="Sun S."/>
            <person name="Cuomo C.A."/>
            <person name="Heitman J."/>
        </authorList>
    </citation>
    <scope>NUCLEOTIDE SEQUENCE</scope>
    <source>
        <strain evidence="4">CBS 10737</strain>
    </source>
</reference>
<dbReference type="SUPFAM" id="SSF69065">
    <property type="entry name" value="RNase III domain-like"/>
    <property type="match status" value="1"/>
</dbReference>
<evidence type="ECO:0000313" key="3">
    <source>
        <dbReference type="EMBL" id="OCF48451.1"/>
    </source>
</evidence>
<dbReference type="Gene3D" id="1.10.1520.10">
    <property type="entry name" value="Ribonuclease III domain"/>
    <property type="match status" value="1"/>
</dbReference>
<dbReference type="InterPro" id="IPR000999">
    <property type="entry name" value="RNase_III_dom"/>
</dbReference>
<evidence type="ECO:0000256" key="1">
    <source>
        <dbReference type="SAM" id="MobiDB-lite"/>
    </source>
</evidence>